<reference evidence="1" key="1">
    <citation type="submission" date="2019-08" db="EMBL/GenBank/DDBJ databases">
        <authorList>
            <person name="Kucharzyk K."/>
            <person name="Murdoch R.W."/>
            <person name="Higgins S."/>
            <person name="Loffler F."/>
        </authorList>
    </citation>
    <scope>NUCLEOTIDE SEQUENCE</scope>
</reference>
<proteinExistence type="predicted"/>
<protein>
    <submittedName>
        <fullName evidence="1">Uncharacterized protein</fullName>
    </submittedName>
</protein>
<gene>
    <name evidence="1" type="ORF">SDC9_195472</name>
</gene>
<comment type="caution">
    <text evidence="1">The sequence shown here is derived from an EMBL/GenBank/DDBJ whole genome shotgun (WGS) entry which is preliminary data.</text>
</comment>
<dbReference type="AlphaFoldDB" id="A0A645I9E1"/>
<sequence>MVGIGGIIVGDTVLICQIKHLFSFCSVDASFLVEGKPHGPEAEQRCLDLQVLKQSFFHVGAPDLVYCLVLYHDFHRILRKNPFLGLFRHSDACMLDEVWGG</sequence>
<dbReference type="EMBL" id="VSSQ01109690">
    <property type="protein sequence ID" value="MPN47868.1"/>
    <property type="molecule type" value="Genomic_DNA"/>
</dbReference>
<name>A0A645I9E1_9ZZZZ</name>
<accession>A0A645I9E1</accession>
<evidence type="ECO:0000313" key="1">
    <source>
        <dbReference type="EMBL" id="MPN47868.1"/>
    </source>
</evidence>
<organism evidence="1">
    <name type="scientific">bioreactor metagenome</name>
    <dbReference type="NCBI Taxonomy" id="1076179"/>
    <lineage>
        <taxon>unclassified sequences</taxon>
        <taxon>metagenomes</taxon>
        <taxon>ecological metagenomes</taxon>
    </lineage>
</organism>